<accession>A0ABR2NJQ8</accession>
<keyword evidence="1" id="KW-0732">Signal</keyword>
<keyword evidence="3" id="KW-1185">Reference proteome</keyword>
<comment type="caution">
    <text evidence="2">The sequence shown here is derived from an EMBL/GenBank/DDBJ whole genome shotgun (WGS) entry which is preliminary data.</text>
</comment>
<evidence type="ECO:0000313" key="3">
    <source>
        <dbReference type="Proteomes" id="UP001396334"/>
    </source>
</evidence>
<sequence length="119" mass="13252">MVDELGNWKWPLLQHLLTLPILLRIMAIKVPSPLFPDDEDWRSIIDRSRLLADSTKNAFAGRHSLSQQGPSASLLASPWIDNRVADSLANSNSFDVLHFATPPLAVVHLLQEDCLFPSA</sequence>
<dbReference type="Proteomes" id="UP001396334">
    <property type="component" value="Unassembled WGS sequence"/>
</dbReference>
<evidence type="ECO:0000313" key="2">
    <source>
        <dbReference type="EMBL" id="KAK8976422.1"/>
    </source>
</evidence>
<organism evidence="2 3">
    <name type="scientific">Hibiscus sabdariffa</name>
    <name type="common">roselle</name>
    <dbReference type="NCBI Taxonomy" id="183260"/>
    <lineage>
        <taxon>Eukaryota</taxon>
        <taxon>Viridiplantae</taxon>
        <taxon>Streptophyta</taxon>
        <taxon>Embryophyta</taxon>
        <taxon>Tracheophyta</taxon>
        <taxon>Spermatophyta</taxon>
        <taxon>Magnoliopsida</taxon>
        <taxon>eudicotyledons</taxon>
        <taxon>Gunneridae</taxon>
        <taxon>Pentapetalae</taxon>
        <taxon>rosids</taxon>
        <taxon>malvids</taxon>
        <taxon>Malvales</taxon>
        <taxon>Malvaceae</taxon>
        <taxon>Malvoideae</taxon>
        <taxon>Hibiscus</taxon>
    </lineage>
</organism>
<gene>
    <name evidence="2" type="ORF">V6N11_013558</name>
</gene>
<proteinExistence type="predicted"/>
<dbReference type="EMBL" id="JBBPBN010000133">
    <property type="protein sequence ID" value="KAK8976422.1"/>
    <property type="molecule type" value="Genomic_DNA"/>
</dbReference>
<feature type="signal peptide" evidence="1">
    <location>
        <begin position="1"/>
        <end position="27"/>
    </location>
</feature>
<feature type="chain" id="PRO_5047403971" evidence="1">
    <location>
        <begin position="28"/>
        <end position="119"/>
    </location>
</feature>
<evidence type="ECO:0000256" key="1">
    <source>
        <dbReference type="SAM" id="SignalP"/>
    </source>
</evidence>
<reference evidence="2 3" key="1">
    <citation type="journal article" date="2024" name="G3 (Bethesda)">
        <title>Genome assembly of Hibiscus sabdariffa L. provides insights into metabolisms of medicinal natural products.</title>
        <authorList>
            <person name="Kim T."/>
        </authorList>
    </citation>
    <scope>NUCLEOTIDE SEQUENCE [LARGE SCALE GENOMIC DNA]</scope>
    <source>
        <strain evidence="2">TK-2024</strain>
        <tissue evidence="2">Old leaves</tissue>
    </source>
</reference>
<name>A0ABR2NJQ8_9ROSI</name>
<protein>
    <submittedName>
        <fullName evidence="2">Uncharacterized protein</fullName>
    </submittedName>
</protein>